<evidence type="ECO:0000313" key="2">
    <source>
        <dbReference type="Proteomes" id="UP000626026"/>
    </source>
</evidence>
<protein>
    <submittedName>
        <fullName evidence="1">Uncharacterized protein</fullName>
    </submittedName>
</protein>
<sequence length="78" mass="8442">MLADCLHAFAPCQHPSLCPAACSAAVGRAGRRHAGRQDDRLRGTGRHSRSSDRLMVFGDAFGLSLIKCGFDEAEQDLR</sequence>
<proteinExistence type="predicted"/>
<dbReference type="EMBL" id="JACTVA010000002">
    <property type="protein sequence ID" value="MBC9205486.1"/>
    <property type="molecule type" value="Genomic_DNA"/>
</dbReference>
<organism evidence="1 2">
    <name type="scientific">Teichococcus aerophilus</name>
    <dbReference type="NCBI Taxonomy" id="1224513"/>
    <lineage>
        <taxon>Bacteria</taxon>
        <taxon>Pseudomonadati</taxon>
        <taxon>Pseudomonadota</taxon>
        <taxon>Alphaproteobacteria</taxon>
        <taxon>Acetobacterales</taxon>
        <taxon>Roseomonadaceae</taxon>
        <taxon>Roseomonas</taxon>
    </lineage>
</organism>
<comment type="caution">
    <text evidence="1">The sequence shown here is derived from an EMBL/GenBank/DDBJ whole genome shotgun (WGS) entry which is preliminary data.</text>
</comment>
<dbReference type="RefSeq" id="WP_187782664.1">
    <property type="nucleotide sequence ID" value="NZ_JACTVA010000002.1"/>
</dbReference>
<accession>A0ABR7RGQ0</accession>
<evidence type="ECO:0000313" key="1">
    <source>
        <dbReference type="EMBL" id="MBC9205486.1"/>
    </source>
</evidence>
<gene>
    <name evidence="1" type="ORF">IBL26_01455</name>
</gene>
<name>A0ABR7RGQ0_9PROT</name>
<dbReference type="Proteomes" id="UP000626026">
    <property type="component" value="Unassembled WGS sequence"/>
</dbReference>
<keyword evidence="2" id="KW-1185">Reference proteome</keyword>
<reference evidence="1 2" key="1">
    <citation type="journal article" date="2013" name="Int. J. Syst. Evol. Microbiol.">
        <title>Roseomonas aerophila sp. nov., isolated from air.</title>
        <authorList>
            <person name="Kim S.J."/>
            <person name="Weon H.Y."/>
            <person name="Ahn J.H."/>
            <person name="Hong S.B."/>
            <person name="Seok S.J."/>
            <person name="Whang K.S."/>
            <person name="Kwon S.W."/>
        </authorList>
    </citation>
    <scope>NUCLEOTIDE SEQUENCE [LARGE SCALE GENOMIC DNA]</scope>
    <source>
        <strain evidence="1 2">NBRC 108923</strain>
    </source>
</reference>